<dbReference type="InterPro" id="IPR052184">
    <property type="entry name" value="SDR_enzymes"/>
</dbReference>
<organism evidence="1 2">
    <name type="scientific">Penicillium angulare</name>
    <dbReference type="NCBI Taxonomy" id="116970"/>
    <lineage>
        <taxon>Eukaryota</taxon>
        <taxon>Fungi</taxon>
        <taxon>Dikarya</taxon>
        <taxon>Ascomycota</taxon>
        <taxon>Pezizomycotina</taxon>
        <taxon>Eurotiomycetes</taxon>
        <taxon>Eurotiomycetidae</taxon>
        <taxon>Eurotiales</taxon>
        <taxon>Aspergillaceae</taxon>
        <taxon>Penicillium</taxon>
    </lineage>
</organism>
<evidence type="ECO:0000313" key="1">
    <source>
        <dbReference type="EMBL" id="KAJ5116672.1"/>
    </source>
</evidence>
<comment type="caution">
    <text evidence="1">The sequence shown here is derived from an EMBL/GenBank/DDBJ whole genome shotgun (WGS) entry which is preliminary data.</text>
</comment>
<gene>
    <name evidence="1" type="ORF">N7456_001020</name>
</gene>
<keyword evidence="2" id="KW-1185">Reference proteome</keyword>
<dbReference type="AlphaFoldDB" id="A0A9W9KRG6"/>
<reference evidence="1" key="1">
    <citation type="submission" date="2022-11" db="EMBL/GenBank/DDBJ databases">
        <authorList>
            <person name="Petersen C."/>
        </authorList>
    </citation>
    <scope>NUCLEOTIDE SEQUENCE</scope>
    <source>
        <strain evidence="1">IBT 30069</strain>
    </source>
</reference>
<dbReference type="Gene3D" id="3.40.50.720">
    <property type="entry name" value="NAD(P)-binding Rossmann-like Domain"/>
    <property type="match status" value="1"/>
</dbReference>
<proteinExistence type="predicted"/>
<sequence length="269" mass="28384">MPVYLVTGVGRGLGYALIQTLSKNPENTVIGIARNAAAVKTRIQSDGVNALIFEADLTDQASLSRAAGNIESALGGAGIDVMINNAGYVSDTTALKSLAEFENDVQTAIDDTQKSIGVNVFGTLRAITTFLPLIQRGELKKVIAISSGMGDIEFINETQLPIAAPYAVSKAALTTLMAKFAAAYVDQGILFASICPGRVDTAEPGTSLSSDDITRLEKYGPKFESYSPGFKAMAPEEAARSVMAAIERSSLAEGYSGSFLSHNGTKRWM</sequence>
<dbReference type="OrthoDB" id="7289984at2759"/>
<name>A0A9W9KRG6_9EURO</name>
<evidence type="ECO:0000313" key="2">
    <source>
        <dbReference type="Proteomes" id="UP001149165"/>
    </source>
</evidence>
<reference evidence="1" key="2">
    <citation type="journal article" date="2023" name="IMA Fungus">
        <title>Comparative genomic study of the Penicillium genus elucidates a diverse pangenome and 15 lateral gene transfer events.</title>
        <authorList>
            <person name="Petersen C."/>
            <person name="Sorensen T."/>
            <person name="Nielsen M.R."/>
            <person name="Sondergaard T.E."/>
            <person name="Sorensen J.L."/>
            <person name="Fitzpatrick D.A."/>
            <person name="Frisvad J.C."/>
            <person name="Nielsen K.L."/>
        </authorList>
    </citation>
    <scope>NUCLEOTIDE SEQUENCE</scope>
    <source>
        <strain evidence="1">IBT 30069</strain>
    </source>
</reference>
<dbReference type="InterPro" id="IPR002347">
    <property type="entry name" value="SDR_fam"/>
</dbReference>
<accession>A0A9W9KRG6</accession>
<dbReference type="Pfam" id="PF00106">
    <property type="entry name" value="adh_short"/>
    <property type="match status" value="1"/>
</dbReference>
<dbReference type="InterPro" id="IPR036291">
    <property type="entry name" value="NAD(P)-bd_dom_sf"/>
</dbReference>
<protein>
    <recommendedName>
        <fullName evidence="3">Short-chain dehydrogenase/reductase SDR</fullName>
    </recommendedName>
</protein>
<dbReference type="PANTHER" id="PTHR45458:SF3">
    <property type="entry name" value="CHAIN DEHYDROGENASE (ATSC), PUTATIVE-RELATED"/>
    <property type="match status" value="1"/>
</dbReference>
<dbReference type="PANTHER" id="PTHR45458">
    <property type="entry name" value="SHORT-CHAIN DEHYDROGENASE/REDUCTASE SDR"/>
    <property type="match status" value="1"/>
</dbReference>
<evidence type="ECO:0008006" key="3">
    <source>
        <dbReference type="Google" id="ProtNLM"/>
    </source>
</evidence>
<dbReference type="SUPFAM" id="SSF51735">
    <property type="entry name" value="NAD(P)-binding Rossmann-fold domains"/>
    <property type="match status" value="1"/>
</dbReference>
<dbReference type="GO" id="GO:0016616">
    <property type="term" value="F:oxidoreductase activity, acting on the CH-OH group of donors, NAD or NADP as acceptor"/>
    <property type="evidence" value="ECO:0007669"/>
    <property type="project" value="TreeGrafter"/>
</dbReference>
<dbReference type="PRINTS" id="PR00081">
    <property type="entry name" value="GDHRDH"/>
</dbReference>
<dbReference type="EMBL" id="JAPQKH010000001">
    <property type="protein sequence ID" value="KAJ5116672.1"/>
    <property type="molecule type" value="Genomic_DNA"/>
</dbReference>
<dbReference type="Proteomes" id="UP001149165">
    <property type="component" value="Unassembled WGS sequence"/>
</dbReference>